<evidence type="ECO:0000259" key="2">
    <source>
        <dbReference type="Pfam" id="PF01476"/>
    </source>
</evidence>
<organism evidence="3 4">
    <name type="scientific">Candidatus Aeolococcus gillhamiae</name>
    <dbReference type="NCBI Taxonomy" id="3127015"/>
    <lineage>
        <taxon>Bacteria</taxon>
        <taxon>Bacillati</taxon>
        <taxon>Candidatus Dormiibacterota</taxon>
        <taxon>Candidatus Dormibacteria</taxon>
        <taxon>Candidatus Aeolococcales</taxon>
        <taxon>Candidatus Aeolococcaceae</taxon>
        <taxon>Candidatus Aeolococcus</taxon>
    </lineage>
</organism>
<dbReference type="AlphaFoldDB" id="A0A934N6L7"/>
<keyword evidence="1" id="KW-0472">Membrane</keyword>
<gene>
    <name evidence="3" type="ORF">JF886_11955</name>
</gene>
<dbReference type="Proteomes" id="UP000606991">
    <property type="component" value="Unassembled WGS sequence"/>
</dbReference>
<dbReference type="InterPro" id="IPR018392">
    <property type="entry name" value="LysM"/>
</dbReference>
<keyword evidence="1" id="KW-0812">Transmembrane</keyword>
<dbReference type="RefSeq" id="WP_337312757.1">
    <property type="nucleotide sequence ID" value="NZ_JAEKNS010000124.1"/>
</dbReference>
<proteinExistence type="predicted"/>
<protein>
    <submittedName>
        <fullName evidence="3">LysM peptidoglycan-binding domain-containing protein</fullName>
    </submittedName>
</protein>
<dbReference type="Gene3D" id="3.10.350.10">
    <property type="entry name" value="LysM domain"/>
    <property type="match status" value="1"/>
</dbReference>
<evidence type="ECO:0000313" key="3">
    <source>
        <dbReference type="EMBL" id="MBJ7595549.1"/>
    </source>
</evidence>
<evidence type="ECO:0000313" key="4">
    <source>
        <dbReference type="Proteomes" id="UP000606991"/>
    </source>
</evidence>
<reference evidence="3 4" key="1">
    <citation type="submission" date="2020-10" db="EMBL/GenBank/DDBJ databases">
        <title>Ca. Dormibacterota MAGs.</title>
        <authorList>
            <person name="Montgomery K."/>
        </authorList>
    </citation>
    <scope>NUCLEOTIDE SEQUENCE [LARGE SCALE GENOMIC DNA]</scope>
    <source>
        <strain evidence="3">SC8812_S17_18</strain>
    </source>
</reference>
<comment type="caution">
    <text evidence="3">The sequence shown here is derived from an EMBL/GenBank/DDBJ whole genome shotgun (WGS) entry which is preliminary data.</text>
</comment>
<dbReference type="EMBL" id="JAEKNS010000124">
    <property type="protein sequence ID" value="MBJ7595549.1"/>
    <property type="molecule type" value="Genomic_DNA"/>
</dbReference>
<dbReference type="CDD" id="cd00118">
    <property type="entry name" value="LysM"/>
    <property type="match status" value="1"/>
</dbReference>
<accession>A0A934N6L7</accession>
<name>A0A934N6L7_9BACT</name>
<feature type="transmembrane region" description="Helical" evidence="1">
    <location>
        <begin position="33"/>
        <end position="56"/>
    </location>
</feature>
<dbReference type="SUPFAM" id="SSF54106">
    <property type="entry name" value="LysM domain"/>
    <property type="match status" value="1"/>
</dbReference>
<sequence length="114" mass="12255">MGTSVWGGTAMLTDYGRPVRRSRRRPWQRDPRVVLAGVLTAGAGLVFLGGNVYGGFNVGQAQHVKVHAGDTLWTLAAAHYQSGDVRDHVDQIIELNHLADSSITPGEDLLLPAP</sequence>
<evidence type="ECO:0000256" key="1">
    <source>
        <dbReference type="SAM" id="Phobius"/>
    </source>
</evidence>
<dbReference type="Pfam" id="PF01476">
    <property type="entry name" value="LysM"/>
    <property type="match status" value="1"/>
</dbReference>
<keyword evidence="1" id="KW-1133">Transmembrane helix</keyword>
<dbReference type="InterPro" id="IPR036779">
    <property type="entry name" value="LysM_dom_sf"/>
</dbReference>
<feature type="domain" description="LysM" evidence="2">
    <location>
        <begin position="65"/>
        <end position="112"/>
    </location>
</feature>